<keyword evidence="1" id="KW-0732">Signal</keyword>
<protein>
    <recommendedName>
        <fullName evidence="4">Transporter</fullName>
    </recommendedName>
</protein>
<evidence type="ECO:0008006" key="4">
    <source>
        <dbReference type="Google" id="ProtNLM"/>
    </source>
</evidence>
<dbReference type="RefSeq" id="WP_216873203.1">
    <property type="nucleotide sequence ID" value="NZ_JAERQM010000001.1"/>
</dbReference>
<comment type="caution">
    <text evidence="2">The sequence shown here is derived from an EMBL/GenBank/DDBJ whole genome shotgun (WGS) entry which is preliminary data.</text>
</comment>
<dbReference type="Proteomes" id="UP000689967">
    <property type="component" value="Unassembled WGS sequence"/>
</dbReference>
<keyword evidence="3" id="KW-1185">Reference proteome</keyword>
<gene>
    <name evidence="2" type="ORF">JJQ90_04340</name>
</gene>
<dbReference type="EMBL" id="JAERQM010000001">
    <property type="protein sequence ID" value="MBU8542918.1"/>
    <property type="molecule type" value="Genomic_DNA"/>
</dbReference>
<proteinExistence type="predicted"/>
<name>A0ABS6H598_9PROT</name>
<feature type="signal peptide" evidence="1">
    <location>
        <begin position="1"/>
        <end position="24"/>
    </location>
</feature>
<accession>A0ABS6H598</accession>
<evidence type="ECO:0000313" key="3">
    <source>
        <dbReference type="Proteomes" id="UP000689967"/>
    </source>
</evidence>
<evidence type="ECO:0000313" key="2">
    <source>
        <dbReference type="EMBL" id="MBU8542918.1"/>
    </source>
</evidence>
<feature type="chain" id="PRO_5047212748" description="Transporter" evidence="1">
    <location>
        <begin position="25"/>
        <end position="257"/>
    </location>
</feature>
<organism evidence="2 3">
    <name type="scientific">Falsiroseomonas oleicola</name>
    <dbReference type="NCBI Taxonomy" id="2801474"/>
    <lineage>
        <taxon>Bacteria</taxon>
        <taxon>Pseudomonadati</taxon>
        <taxon>Pseudomonadota</taxon>
        <taxon>Alphaproteobacteria</taxon>
        <taxon>Acetobacterales</taxon>
        <taxon>Roseomonadaceae</taxon>
        <taxon>Falsiroseomonas</taxon>
    </lineage>
</organism>
<reference evidence="2 3" key="1">
    <citation type="submission" date="2021-01" db="EMBL/GenBank/DDBJ databases">
        <title>Roseomonas sp. nov, a bacterium isolated from an oil production mixture in Yumen Oilfield.</title>
        <authorList>
            <person name="Wu D."/>
        </authorList>
    </citation>
    <scope>NUCLEOTIDE SEQUENCE [LARGE SCALE GENOMIC DNA]</scope>
    <source>
        <strain evidence="2 3">ROY-5-3</strain>
    </source>
</reference>
<evidence type="ECO:0000256" key="1">
    <source>
        <dbReference type="SAM" id="SignalP"/>
    </source>
</evidence>
<sequence length="257" mass="26680">MPMKPRHALLLALLATTLPAAAQAEDDAEPAAGAPFSVGDAYTSDAGQFQLQGTFGYERARGGREGFTPGATLKYGLNDRMELSLDGAYGLGNDSGVNLGSIGPALTWRLADQEGWRPTLSLSLGAAMPFGPGRGGWGTELGAATSWVTGSGTGHWGLHLNAGFLATINPLPGERPNGYLFGGAISHVLNPQTVLVAAYAQQTQDEGERDLRLVEAGVIRNLTETLSLGLAAGAGVNRDSPRLRLTAALTYSFGTGQ</sequence>